<evidence type="ECO:0000256" key="2">
    <source>
        <dbReference type="ARBA" id="ARBA00023125"/>
    </source>
</evidence>
<evidence type="ECO:0000256" key="3">
    <source>
        <dbReference type="ARBA" id="ARBA00023163"/>
    </source>
</evidence>
<dbReference type="PROSITE" id="PS51257">
    <property type="entry name" value="PROKAR_LIPOPROTEIN"/>
    <property type="match status" value="1"/>
</dbReference>
<dbReference type="AlphaFoldDB" id="A0A6H0S074"/>
<dbReference type="Pfam" id="PF00989">
    <property type="entry name" value="PAS"/>
    <property type="match status" value="1"/>
</dbReference>
<dbReference type="InterPro" id="IPR018060">
    <property type="entry name" value="HTH_AraC"/>
</dbReference>
<dbReference type="InterPro" id="IPR009057">
    <property type="entry name" value="Homeodomain-like_sf"/>
</dbReference>
<dbReference type="SUPFAM" id="SSF55785">
    <property type="entry name" value="PYP-like sensor domain (PAS domain)"/>
    <property type="match status" value="1"/>
</dbReference>
<sequence length="314" mass="34217">MRRWIVLWLHITVSTASCPWQKTHGIRRFAQGGPERPSFNRAVTNGETPRNALRLASAHHRKPGGSMVNKTNLSARRLDVGTLSAALDIAPTPLWVIGPDGTVALANQAALSMLGYRSDDDVIGAPSHDTLHEWHPDGSRYPSQTCPILDGCGSPGVTAHEWFISRAGQPIPVTWSAKPLGTDGTRLLAFADATERLAARPSGIGNEPARTELRARLLAHVRTRFRDPDFTAARLAAEFHLSLRSVQQVLAEDGRSPASEIRRQRLELASTLISQGSSVSHAARSSGFTDPGTFNRAFRRHFGVPPSEWARRAG</sequence>
<evidence type="ECO:0000259" key="5">
    <source>
        <dbReference type="PROSITE" id="PS50112"/>
    </source>
</evidence>
<dbReference type="GO" id="GO:0003700">
    <property type="term" value="F:DNA-binding transcription factor activity"/>
    <property type="evidence" value="ECO:0007669"/>
    <property type="project" value="InterPro"/>
</dbReference>
<gene>
    <name evidence="6" type="ORF">EXE63_08705</name>
</gene>
<organism evidence="6 7">
    <name type="scientific">Mycolicibacterium frederiksbergense</name>
    <dbReference type="NCBI Taxonomy" id="117567"/>
    <lineage>
        <taxon>Bacteria</taxon>
        <taxon>Bacillati</taxon>
        <taxon>Actinomycetota</taxon>
        <taxon>Actinomycetes</taxon>
        <taxon>Mycobacteriales</taxon>
        <taxon>Mycobacteriaceae</taxon>
        <taxon>Mycolicibacterium</taxon>
    </lineage>
</organism>
<keyword evidence="7" id="KW-1185">Reference proteome</keyword>
<dbReference type="InterPro" id="IPR000014">
    <property type="entry name" value="PAS"/>
</dbReference>
<feature type="domain" description="PAS" evidence="5">
    <location>
        <begin position="79"/>
        <end position="120"/>
    </location>
</feature>
<protein>
    <submittedName>
        <fullName evidence="6">Helix-turn-helix domain-containing protein</fullName>
    </submittedName>
</protein>
<dbReference type="Pfam" id="PF12833">
    <property type="entry name" value="HTH_18"/>
    <property type="match status" value="1"/>
</dbReference>
<dbReference type="Gene3D" id="1.10.10.60">
    <property type="entry name" value="Homeodomain-like"/>
    <property type="match status" value="1"/>
</dbReference>
<dbReference type="CDD" id="cd00130">
    <property type="entry name" value="PAS"/>
    <property type="match status" value="1"/>
</dbReference>
<keyword evidence="2" id="KW-0238">DNA-binding</keyword>
<dbReference type="SMART" id="SM00342">
    <property type="entry name" value="HTH_ARAC"/>
    <property type="match status" value="1"/>
</dbReference>
<keyword evidence="3" id="KW-0804">Transcription</keyword>
<dbReference type="NCBIfam" id="TIGR00229">
    <property type="entry name" value="sensory_box"/>
    <property type="match status" value="1"/>
</dbReference>
<reference evidence="6 7" key="1">
    <citation type="submission" date="2019-04" db="EMBL/GenBank/DDBJ databases">
        <title>Draft, Whole-Genome Sequence of the Anthracene-degrading Mycobacterium frederiksbergense LB501T, Isolated from a Polycyclic Aromatic Hydrocarbon (PAH)-Contaminated Soil.</title>
        <authorList>
            <person name="Augelletti F."/>
        </authorList>
    </citation>
    <scope>NUCLEOTIDE SEQUENCE [LARGE SCALE GENOMIC DNA]</scope>
    <source>
        <strain evidence="6 7">LB 501T</strain>
    </source>
</reference>
<dbReference type="SMART" id="SM00091">
    <property type="entry name" value="PAS"/>
    <property type="match status" value="1"/>
</dbReference>
<dbReference type="PROSITE" id="PS50112">
    <property type="entry name" value="PAS"/>
    <property type="match status" value="1"/>
</dbReference>
<evidence type="ECO:0000259" key="4">
    <source>
        <dbReference type="PROSITE" id="PS01124"/>
    </source>
</evidence>
<evidence type="ECO:0000256" key="1">
    <source>
        <dbReference type="ARBA" id="ARBA00023015"/>
    </source>
</evidence>
<dbReference type="KEGG" id="mfre:EXE63_08705"/>
<dbReference type="SUPFAM" id="SSF46689">
    <property type="entry name" value="Homeodomain-like"/>
    <property type="match status" value="1"/>
</dbReference>
<dbReference type="EMBL" id="CP038799">
    <property type="protein sequence ID" value="QIV80952.1"/>
    <property type="molecule type" value="Genomic_DNA"/>
</dbReference>
<dbReference type="InterPro" id="IPR050204">
    <property type="entry name" value="AraC_XylS_family_regulators"/>
</dbReference>
<dbReference type="InterPro" id="IPR013767">
    <property type="entry name" value="PAS_fold"/>
</dbReference>
<evidence type="ECO:0000313" key="6">
    <source>
        <dbReference type="EMBL" id="QIV80952.1"/>
    </source>
</evidence>
<feature type="domain" description="HTH araC/xylS-type" evidence="4">
    <location>
        <begin position="215"/>
        <end position="312"/>
    </location>
</feature>
<name>A0A6H0S074_9MYCO</name>
<dbReference type="PANTHER" id="PTHR46796">
    <property type="entry name" value="HTH-TYPE TRANSCRIPTIONAL ACTIVATOR RHAS-RELATED"/>
    <property type="match status" value="1"/>
</dbReference>
<dbReference type="PROSITE" id="PS01124">
    <property type="entry name" value="HTH_ARAC_FAMILY_2"/>
    <property type="match status" value="1"/>
</dbReference>
<dbReference type="Proteomes" id="UP000501849">
    <property type="component" value="Chromosome"/>
</dbReference>
<proteinExistence type="predicted"/>
<dbReference type="Gene3D" id="3.30.450.20">
    <property type="entry name" value="PAS domain"/>
    <property type="match status" value="1"/>
</dbReference>
<keyword evidence="1" id="KW-0805">Transcription regulation</keyword>
<dbReference type="InterPro" id="IPR035965">
    <property type="entry name" value="PAS-like_dom_sf"/>
</dbReference>
<evidence type="ECO:0000313" key="7">
    <source>
        <dbReference type="Proteomes" id="UP000501849"/>
    </source>
</evidence>
<accession>A0A6H0S074</accession>
<dbReference type="GO" id="GO:0043565">
    <property type="term" value="F:sequence-specific DNA binding"/>
    <property type="evidence" value="ECO:0007669"/>
    <property type="project" value="InterPro"/>
</dbReference>
<dbReference type="PANTHER" id="PTHR46796:SF6">
    <property type="entry name" value="ARAC SUBFAMILY"/>
    <property type="match status" value="1"/>
</dbReference>